<dbReference type="InterPro" id="IPR009057">
    <property type="entry name" value="Homeodomain-like_sf"/>
</dbReference>
<feature type="DNA-binding region" description="H-T-H motif" evidence="4">
    <location>
        <begin position="37"/>
        <end position="56"/>
    </location>
</feature>
<proteinExistence type="predicted"/>
<protein>
    <submittedName>
        <fullName evidence="6">Transcriptional regulator, TetR family</fullName>
    </submittedName>
</protein>
<dbReference type="AlphaFoldDB" id="A0A1G7UL51"/>
<evidence type="ECO:0000256" key="4">
    <source>
        <dbReference type="PROSITE-ProRule" id="PRU00335"/>
    </source>
</evidence>
<keyword evidence="2 4" id="KW-0238">DNA-binding</keyword>
<dbReference type="Pfam" id="PF00440">
    <property type="entry name" value="TetR_N"/>
    <property type="match status" value="1"/>
</dbReference>
<dbReference type="Proteomes" id="UP000199623">
    <property type="component" value="Unassembled WGS sequence"/>
</dbReference>
<accession>A0A1G7UL51</accession>
<dbReference type="OrthoDB" id="9805134at2"/>
<name>A0A1G7UL51_9PSEU</name>
<dbReference type="SUPFAM" id="SSF48498">
    <property type="entry name" value="Tetracyclin repressor-like, C-terminal domain"/>
    <property type="match status" value="1"/>
</dbReference>
<feature type="domain" description="HTH tetR-type" evidence="5">
    <location>
        <begin position="14"/>
        <end position="74"/>
    </location>
</feature>
<keyword evidence="3" id="KW-0804">Transcription</keyword>
<dbReference type="InterPro" id="IPR001647">
    <property type="entry name" value="HTH_TetR"/>
</dbReference>
<dbReference type="GO" id="GO:0003677">
    <property type="term" value="F:DNA binding"/>
    <property type="evidence" value="ECO:0007669"/>
    <property type="project" value="UniProtKB-UniRule"/>
</dbReference>
<dbReference type="STRING" id="200378.SAMN05216553_108276"/>
<evidence type="ECO:0000256" key="2">
    <source>
        <dbReference type="ARBA" id="ARBA00023125"/>
    </source>
</evidence>
<evidence type="ECO:0000256" key="3">
    <source>
        <dbReference type="ARBA" id="ARBA00023163"/>
    </source>
</evidence>
<dbReference type="EMBL" id="FNCC01000008">
    <property type="protein sequence ID" value="SDG48254.1"/>
    <property type="molecule type" value="Genomic_DNA"/>
</dbReference>
<evidence type="ECO:0000313" key="6">
    <source>
        <dbReference type="EMBL" id="SDG48254.1"/>
    </source>
</evidence>
<keyword evidence="1" id="KW-0805">Transcription regulation</keyword>
<dbReference type="RefSeq" id="WP_090051464.1">
    <property type="nucleotide sequence ID" value="NZ_FNCC01000008.1"/>
</dbReference>
<dbReference type="SUPFAM" id="SSF46689">
    <property type="entry name" value="Homeodomain-like"/>
    <property type="match status" value="1"/>
</dbReference>
<dbReference type="PANTHER" id="PTHR47506:SF1">
    <property type="entry name" value="HTH-TYPE TRANSCRIPTIONAL REGULATOR YJDC"/>
    <property type="match status" value="1"/>
</dbReference>
<organism evidence="6 7">
    <name type="scientific">Lentzea fradiae</name>
    <dbReference type="NCBI Taxonomy" id="200378"/>
    <lineage>
        <taxon>Bacteria</taxon>
        <taxon>Bacillati</taxon>
        <taxon>Actinomycetota</taxon>
        <taxon>Actinomycetes</taxon>
        <taxon>Pseudonocardiales</taxon>
        <taxon>Pseudonocardiaceae</taxon>
        <taxon>Lentzea</taxon>
    </lineage>
</organism>
<dbReference type="Pfam" id="PF16925">
    <property type="entry name" value="TetR_C_13"/>
    <property type="match status" value="1"/>
</dbReference>
<dbReference type="InterPro" id="IPR036271">
    <property type="entry name" value="Tet_transcr_reg_TetR-rel_C_sf"/>
</dbReference>
<dbReference type="InterPro" id="IPR011075">
    <property type="entry name" value="TetR_C"/>
</dbReference>
<dbReference type="PROSITE" id="PS50977">
    <property type="entry name" value="HTH_TETR_2"/>
    <property type="match status" value="1"/>
</dbReference>
<evidence type="ECO:0000256" key="1">
    <source>
        <dbReference type="ARBA" id="ARBA00023015"/>
    </source>
</evidence>
<keyword evidence="7" id="KW-1185">Reference proteome</keyword>
<dbReference type="Gene3D" id="1.10.10.60">
    <property type="entry name" value="Homeodomain-like"/>
    <property type="match status" value="1"/>
</dbReference>
<dbReference type="Gene3D" id="1.10.357.10">
    <property type="entry name" value="Tetracycline Repressor, domain 2"/>
    <property type="match status" value="1"/>
</dbReference>
<sequence length="202" mass="21673">MEKTRRRGTGRPREFDADEALGRALLVFWEKGYEGASLANLTEAMGISTASMYATFGNKEQLFRKALERYEQGPSAYVVSALAAPTALEVARGLLLGTVRTTTCPDQPHGCLGVQAALATGDAGREIRALLSDWRNNGHALLRERFQRAVEEGDLPPGTDAGLLARYVHVLQGGIAVEAASGVSGEELRALADAALRHWPAV</sequence>
<evidence type="ECO:0000313" key="7">
    <source>
        <dbReference type="Proteomes" id="UP000199623"/>
    </source>
</evidence>
<reference evidence="7" key="1">
    <citation type="submission" date="2016-10" db="EMBL/GenBank/DDBJ databases">
        <authorList>
            <person name="Varghese N."/>
            <person name="Submissions S."/>
        </authorList>
    </citation>
    <scope>NUCLEOTIDE SEQUENCE [LARGE SCALE GENOMIC DNA]</scope>
    <source>
        <strain evidence="7">CGMCC 4.3506</strain>
    </source>
</reference>
<evidence type="ECO:0000259" key="5">
    <source>
        <dbReference type="PROSITE" id="PS50977"/>
    </source>
</evidence>
<dbReference type="PANTHER" id="PTHR47506">
    <property type="entry name" value="TRANSCRIPTIONAL REGULATORY PROTEIN"/>
    <property type="match status" value="1"/>
</dbReference>
<gene>
    <name evidence="6" type="ORF">SAMN05216553_108276</name>
</gene>